<name>A0A0F9MAA4_9ZZZZ</name>
<dbReference type="CDD" id="cd12797">
    <property type="entry name" value="M23_peptidase"/>
    <property type="match status" value="1"/>
</dbReference>
<dbReference type="PANTHER" id="PTHR21666:SF289">
    <property type="entry name" value="L-ALA--D-GLU ENDOPEPTIDASE"/>
    <property type="match status" value="1"/>
</dbReference>
<protein>
    <recommendedName>
        <fullName evidence="3">M23ase beta-sheet core domain-containing protein</fullName>
    </recommendedName>
</protein>
<sequence length="281" mass="31825">MALYLGPITDKKYRITHSFKAHPKFGCPGTDIGYPMGTPLKAVFDGTISSGTNPDIPGKILPKEDWGKYQWLTSSKNKAVKVAYTHLSKFRVKSDKVKKGQIVSYSGNSGYSFGAHLHFALSYRGKCIDPFNSPNVVVWGKEDEVTELESKVASFIYLYRAILNIHPNAKMKKYFLYLAKKGIDPATWSRSHYFTPKISNLNTIIEQQASQLKTLAGQVKELQDEIKQAPKQEDIGELRQELKDCKEMAKMPPKGPEKPKKYIIKPTDSWYTKLWKTILNG</sequence>
<gene>
    <name evidence="4" type="ORF">LCGC14_1408450</name>
</gene>
<feature type="domain" description="M23ase beta-sheet core" evidence="3">
    <location>
        <begin position="29"/>
        <end position="130"/>
    </location>
</feature>
<dbReference type="SUPFAM" id="SSF51261">
    <property type="entry name" value="Duplicated hybrid motif"/>
    <property type="match status" value="1"/>
</dbReference>
<evidence type="ECO:0000256" key="1">
    <source>
        <dbReference type="ARBA" id="ARBA00022729"/>
    </source>
</evidence>
<dbReference type="InterPro" id="IPR016047">
    <property type="entry name" value="M23ase_b-sheet_dom"/>
</dbReference>
<evidence type="ECO:0000256" key="2">
    <source>
        <dbReference type="SAM" id="Coils"/>
    </source>
</evidence>
<dbReference type="PANTHER" id="PTHR21666">
    <property type="entry name" value="PEPTIDASE-RELATED"/>
    <property type="match status" value="1"/>
</dbReference>
<keyword evidence="2" id="KW-0175">Coiled coil</keyword>
<proteinExistence type="predicted"/>
<dbReference type="EMBL" id="LAZR01009272">
    <property type="protein sequence ID" value="KKM73635.1"/>
    <property type="molecule type" value="Genomic_DNA"/>
</dbReference>
<dbReference type="Gene3D" id="2.70.70.10">
    <property type="entry name" value="Glucose Permease (Domain IIA)"/>
    <property type="match status" value="1"/>
</dbReference>
<feature type="coiled-coil region" evidence="2">
    <location>
        <begin position="205"/>
        <end position="232"/>
    </location>
</feature>
<accession>A0A0F9MAA4</accession>
<organism evidence="4">
    <name type="scientific">marine sediment metagenome</name>
    <dbReference type="NCBI Taxonomy" id="412755"/>
    <lineage>
        <taxon>unclassified sequences</taxon>
        <taxon>metagenomes</taxon>
        <taxon>ecological metagenomes</taxon>
    </lineage>
</organism>
<reference evidence="4" key="1">
    <citation type="journal article" date="2015" name="Nature">
        <title>Complex archaea that bridge the gap between prokaryotes and eukaryotes.</title>
        <authorList>
            <person name="Spang A."/>
            <person name="Saw J.H."/>
            <person name="Jorgensen S.L."/>
            <person name="Zaremba-Niedzwiedzka K."/>
            <person name="Martijn J."/>
            <person name="Lind A.E."/>
            <person name="van Eijk R."/>
            <person name="Schleper C."/>
            <person name="Guy L."/>
            <person name="Ettema T.J."/>
        </authorList>
    </citation>
    <scope>NUCLEOTIDE SEQUENCE</scope>
</reference>
<dbReference type="InterPro" id="IPR050570">
    <property type="entry name" value="Cell_wall_metabolism_enzyme"/>
</dbReference>
<keyword evidence="1" id="KW-0732">Signal</keyword>
<evidence type="ECO:0000259" key="3">
    <source>
        <dbReference type="Pfam" id="PF01551"/>
    </source>
</evidence>
<dbReference type="Pfam" id="PF01551">
    <property type="entry name" value="Peptidase_M23"/>
    <property type="match status" value="1"/>
</dbReference>
<dbReference type="InterPro" id="IPR011055">
    <property type="entry name" value="Dup_hybrid_motif"/>
</dbReference>
<dbReference type="GO" id="GO:0004222">
    <property type="term" value="F:metalloendopeptidase activity"/>
    <property type="evidence" value="ECO:0007669"/>
    <property type="project" value="TreeGrafter"/>
</dbReference>
<comment type="caution">
    <text evidence="4">The sequence shown here is derived from an EMBL/GenBank/DDBJ whole genome shotgun (WGS) entry which is preliminary data.</text>
</comment>
<dbReference type="AlphaFoldDB" id="A0A0F9MAA4"/>
<evidence type="ECO:0000313" key="4">
    <source>
        <dbReference type="EMBL" id="KKM73635.1"/>
    </source>
</evidence>